<dbReference type="Pfam" id="PF00067">
    <property type="entry name" value="p450"/>
    <property type="match status" value="1"/>
</dbReference>
<evidence type="ECO:0000256" key="6">
    <source>
        <dbReference type="PIRSR" id="PIRSR602401-1"/>
    </source>
</evidence>
<evidence type="ECO:0000256" key="3">
    <source>
        <dbReference type="ARBA" id="ARBA00022723"/>
    </source>
</evidence>
<keyword evidence="2 6" id="KW-0349">Heme</keyword>
<dbReference type="SUPFAM" id="SSF48264">
    <property type="entry name" value="Cytochrome P450"/>
    <property type="match status" value="1"/>
</dbReference>
<keyword evidence="4" id="KW-0560">Oxidoreductase</keyword>
<dbReference type="InterPro" id="IPR002401">
    <property type="entry name" value="Cyt_P450_E_grp-I"/>
</dbReference>
<comment type="similarity">
    <text evidence="1">Belongs to the cytochrome P450 family.</text>
</comment>
<name>A0A9X4AFW0_9BACI</name>
<evidence type="ECO:0000313" key="7">
    <source>
        <dbReference type="EMBL" id="MDC3418432.1"/>
    </source>
</evidence>
<dbReference type="Gene3D" id="1.10.630.10">
    <property type="entry name" value="Cytochrome P450"/>
    <property type="match status" value="1"/>
</dbReference>
<dbReference type="GO" id="GO:0004497">
    <property type="term" value="F:monooxygenase activity"/>
    <property type="evidence" value="ECO:0007669"/>
    <property type="project" value="InterPro"/>
</dbReference>
<evidence type="ECO:0000313" key="8">
    <source>
        <dbReference type="Proteomes" id="UP001145069"/>
    </source>
</evidence>
<dbReference type="EMBL" id="JAMQKC010000027">
    <property type="protein sequence ID" value="MDC3418432.1"/>
    <property type="molecule type" value="Genomic_DNA"/>
</dbReference>
<dbReference type="RefSeq" id="WP_272447499.1">
    <property type="nucleotide sequence ID" value="NZ_JAMQKC010000027.1"/>
</dbReference>
<dbReference type="GO" id="GO:0005506">
    <property type="term" value="F:iron ion binding"/>
    <property type="evidence" value="ECO:0007669"/>
    <property type="project" value="InterPro"/>
</dbReference>
<organism evidence="7 8">
    <name type="scientific">Aquibacillus salsiterrae</name>
    <dbReference type="NCBI Taxonomy" id="2950439"/>
    <lineage>
        <taxon>Bacteria</taxon>
        <taxon>Bacillati</taxon>
        <taxon>Bacillota</taxon>
        <taxon>Bacilli</taxon>
        <taxon>Bacillales</taxon>
        <taxon>Bacillaceae</taxon>
        <taxon>Aquibacillus</taxon>
    </lineage>
</organism>
<evidence type="ECO:0000256" key="1">
    <source>
        <dbReference type="ARBA" id="ARBA00010617"/>
    </source>
</evidence>
<dbReference type="PRINTS" id="PR00463">
    <property type="entry name" value="EP450I"/>
</dbReference>
<evidence type="ECO:0000256" key="4">
    <source>
        <dbReference type="ARBA" id="ARBA00023002"/>
    </source>
</evidence>
<comment type="cofactor">
    <cofactor evidence="6">
        <name>heme</name>
        <dbReference type="ChEBI" id="CHEBI:30413"/>
    </cofactor>
</comment>
<feature type="binding site" description="axial binding residue" evidence="6">
    <location>
        <position position="365"/>
    </location>
    <ligand>
        <name>heme</name>
        <dbReference type="ChEBI" id="CHEBI:30413"/>
    </ligand>
    <ligandPart>
        <name>Fe</name>
        <dbReference type="ChEBI" id="CHEBI:18248"/>
    </ligandPart>
</feature>
<dbReference type="PANTHER" id="PTHR24302">
    <property type="entry name" value="CYTOCHROME P450 FAMILY 3"/>
    <property type="match status" value="1"/>
</dbReference>
<evidence type="ECO:0000256" key="2">
    <source>
        <dbReference type="ARBA" id="ARBA00022617"/>
    </source>
</evidence>
<dbReference type="GO" id="GO:0016705">
    <property type="term" value="F:oxidoreductase activity, acting on paired donors, with incorporation or reduction of molecular oxygen"/>
    <property type="evidence" value="ECO:0007669"/>
    <property type="project" value="InterPro"/>
</dbReference>
<proteinExistence type="inferred from homology"/>
<dbReference type="PANTHER" id="PTHR24302:SF15">
    <property type="entry name" value="FATTY-ACID PEROXYGENASE"/>
    <property type="match status" value="1"/>
</dbReference>
<keyword evidence="8" id="KW-1185">Reference proteome</keyword>
<keyword evidence="5 6" id="KW-0408">Iron</keyword>
<protein>
    <submittedName>
        <fullName evidence="7">Cytochrome P450</fullName>
    </submittedName>
</protein>
<gene>
    <name evidence="7" type="ORF">NC799_16245</name>
</gene>
<keyword evidence="3 6" id="KW-0479">Metal-binding</keyword>
<dbReference type="AlphaFoldDB" id="A0A9X4AFW0"/>
<evidence type="ECO:0000256" key="5">
    <source>
        <dbReference type="ARBA" id="ARBA00023004"/>
    </source>
</evidence>
<dbReference type="GO" id="GO:0020037">
    <property type="term" value="F:heme binding"/>
    <property type="evidence" value="ECO:0007669"/>
    <property type="project" value="InterPro"/>
</dbReference>
<accession>A0A9X4AFW0</accession>
<dbReference type="InterPro" id="IPR050705">
    <property type="entry name" value="Cytochrome_P450_3A"/>
</dbReference>
<dbReference type="CDD" id="cd11067">
    <property type="entry name" value="CYP152"/>
    <property type="match status" value="1"/>
</dbReference>
<comment type="caution">
    <text evidence="7">The sequence shown here is derived from an EMBL/GenBank/DDBJ whole genome shotgun (WGS) entry which is preliminary data.</text>
</comment>
<dbReference type="InterPro" id="IPR001128">
    <property type="entry name" value="Cyt_P450"/>
</dbReference>
<dbReference type="Proteomes" id="UP001145069">
    <property type="component" value="Unassembled WGS sequence"/>
</dbReference>
<sequence length="418" mass="47768">MEQNQSLPHVEGIDQSLALLKEGYLFIENRVNRFKLDIFEARVLGEKAIFMRGEEAAKIFYDSDKFQRKGAAPKRVQKTLFGKNAIQTLDGEEHLHRKLLFMSLLTPPNQKKLAELTTEHWEATLVRWENQESIVLFEEAKNILTSVVCKWAGVPLDESELTERADDFIAMIYSFGKIGPEHWQGRRARNRAEEWIRGVVELVRAGELEANSGTALYEMAFFEQPDGTRLDTQMAAVELINVLRPVVANATFITFAALALSQYKEQKQKLKTGTSDDMERFIHEVRRFYPFGPFLGARVRNNFTWNDVAFNKGTLVMLDIYGTNHDERIWGKPNEFNPERFKGWSGGLFAFIPHGGGDPAKGHRCPGEGVTLEVMKATLNFLVHKIEYDIPNQDLNYSLDQLPTLPKSGMELSNIRRL</sequence>
<reference evidence="7" key="1">
    <citation type="submission" date="2022-06" db="EMBL/GenBank/DDBJ databases">
        <title>Aquibacillus sp. a new bacterium isolated from soil saline samples.</title>
        <authorList>
            <person name="Galisteo C."/>
            <person name="De La Haba R."/>
            <person name="Sanchez-Porro C."/>
            <person name="Ventosa A."/>
        </authorList>
    </citation>
    <scope>NUCLEOTIDE SEQUENCE</scope>
    <source>
        <strain evidence="7">3ASR75-54</strain>
    </source>
</reference>
<dbReference type="InterPro" id="IPR036396">
    <property type="entry name" value="Cyt_P450_sf"/>
</dbReference>